<gene>
    <name evidence="7" type="ORF">TPR58_00360</name>
</gene>
<name>A0ABV0B1W3_9SPHN</name>
<evidence type="ECO:0000313" key="8">
    <source>
        <dbReference type="Proteomes" id="UP001427805"/>
    </source>
</evidence>
<dbReference type="InterPro" id="IPR001727">
    <property type="entry name" value="GDT1-like"/>
</dbReference>
<proteinExistence type="inferred from homology"/>
<dbReference type="Pfam" id="PF01169">
    <property type="entry name" value="GDT1"/>
    <property type="match status" value="1"/>
</dbReference>
<evidence type="ECO:0000256" key="3">
    <source>
        <dbReference type="ARBA" id="ARBA00022692"/>
    </source>
</evidence>
<feature type="transmembrane region" description="Helical" evidence="6">
    <location>
        <begin position="38"/>
        <end position="58"/>
    </location>
</feature>
<comment type="subcellular location">
    <subcellularLocation>
        <location evidence="1 6">Membrane</location>
        <topology evidence="1 6">Multi-pass membrane protein</topology>
    </subcellularLocation>
</comment>
<keyword evidence="3 6" id="KW-0812">Transmembrane</keyword>
<dbReference type="Proteomes" id="UP001427805">
    <property type="component" value="Unassembled WGS sequence"/>
</dbReference>
<accession>A0ABV0B1W3</accession>
<comment type="caution">
    <text evidence="7">The sequence shown here is derived from an EMBL/GenBank/DDBJ whole genome shotgun (WGS) entry which is preliminary data.</text>
</comment>
<organism evidence="7 8">
    <name type="scientific">Sphingomonas rustica</name>
    <dbReference type="NCBI Taxonomy" id="3103142"/>
    <lineage>
        <taxon>Bacteria</taxon>
        <taxon>Pseudomonadati</taxon>
        <taxon>Pseudomonadota</taxon>
        <taxon>Alphaproteobacteria</taxon>
        <taxon>Sphingomonadales</taxon>
        <taxon>Sphingomonadaceae</taxon>
        <taxon>Sphingomonas</taxon>
    </lineage>
</organism>
<evidence type="ECO:0000256" key="5">
    <source>
        <dbReference type="ARBA" id="ARBA00023136"/>
    </source>
</evidence>
<evidence type="ECO:0000313" key="7">
    <source>
        <dbReference type="EMBL" id="MEN3745599.1"/>
    </source>
</evidence>
<keyword evidence="5 6" id="KW-0472">Membrane</keyword>
<protein>
    <recommendedName>
        <fullName evidence="6">GDT1 family protein</fullName>
    </recommendedName>
</protein>
<feature type="transmembrane region" description="Helical" evidence="6">
    <location>
        <begin position="95"/>
        <end position="113"/>
    </location>
</feature>
<evidence type="ECO:0000256" key="1">
    <source>
        <dbReference type="ARBA" id="ARBA00004141"/>
    </source>
</evidence>
<evidence type="ECO:0000256" key="6">
    <source>
        <dbReference type="RuleBase" id="RU365102"/>
    </source>
</evidence>
<sequence length="187" mass="19015">MEALVPAFIVTVLAQLGEKPALLTAILADRFNQPLRVALAAIVAHAGLNAMAAMGAILIGPTLSPNAQALFLAIAFLFGGLGALLPARAPDRLDGWRLGAMATTALGTFSVALGSQTQFFALAFGVFGLPWFAFAGTLAGTACVAIAAALTGETLWVRMPLRALRAVSAVLFLGAAAVIGSGALRLT</sequence>
<keyword evidence="8" id="KW-1185">Reference proteome</keyword>
<feature type="transmembrane region" description="Helical" evidence="6">
    <location>
        <begin position="163"/>
        <end position="184"/>
    </location>
</feature>
<evidence type="ECO:0000256" key="2">
    <source>
        <dbReference type="ARBA" id="ARBA00009190"/>
    </source>
</evidence>
<comment type="similarity">
    <text evidence="2 6">Belongs to the GDT1 family.</text>
</comment>
<feature type="transmembrane region" description="Helical" evidence="6">
    <location>
        <begin position="70"/>
        <end position="89"/>
    </location>
</feature>
<dbReference type="RefSeq" id="WP_346244611.1">
    <property type="nucleotide sequence ID" value="NZ_JBDIZK010000001.1"/>
</dbReference>
<feature type="transmembrane region" description="Helical" evidence="6">
    <location>
        <begin position="120"/>
        <end position="151"/>
    </location>
</feature>
<reference evidence="7 8" key="1">
    <citation type="submission" date="2024-05" db="EMBL/GenBank/DDBJ databases">
        <title>Sphingomonas sp. HF-S3 16S ribosomal RNA gene Genome sequencing and assembly.</title>
        <authorList>
            <person name="Lee H."/>
        </authorList>
    </citation>
    <scope>NUCLEOTIDE SEQUENCE [LARGE SCALE GENOMIC DNA]</scope>
    <source>
        <strain evidence="7 8">HF-S3</strain>
    </source>
</reference>
<evidence type="ECO:0000256" key="4">
    <source>
        <dbReference type="ARBA" id="ARBA00022989"/>
    </source>
</evidence>
<dbReference type="EMBL" id="JBDIZK010000001">
    <property type="protein sequence ID" value="MEN3745599.1"/>
    <property type="molecule type" value="Genomic_DNA"/>
</dbReference>
<keyword evidence="4 6" id="KW-1133">Transmembrane helix</keyword>